<evidence type="ECO:0000313" key="3">
    <source>
        <dbReference type="Proteomes" id="UP000001056"/>
    </source>
</evidence>
<evidence type="ECO:0000313" key="2">
    <source>
        <dbReference type="EMBL" id="EAQ85062.1"/>
    </source>
</evidence>
<proteinExistence type="predicted"/>
<keyword evidence="3" id="KW-1185">Reference proteome</keyword>
<reference evidence="3" key="1">
    <citation type="journal article" date="2015" name="Genome Announc.">
        <title>Draft genome sequence of the cellulolytic fungus Chaetomium globosum.</title>
        <authorList>
            <person name="Cuomo C.A."/>
            <person name="Untereiner W.A."/>
            <person name="Ma L.-J."/>
            <person name="Grabherr M."/>
            <person name="Birren B.W."/>
        </authorList>
    </citation>
    <scope>NUCLEOTIDE SEQUENCE [LARGE SCALE GENOMIC DNA]</scope>
    <source>
        <strain evidence="3">ATCC 6205 / CBS 148.51 / DSM 1962 / NBRC 6347 / NRRL 1970</strain>
    </source>
</reference>
<dbReference type="GeneID" id="4395140"/>
<accession>Q2GSH8</accession>
<dbReference type="VEuPathDB" id="FungiDB:CHGG_09076"/>
<evidence type="ECO:0000256" key="1">
    <source>
        <dbReference type="SAM" id="MobiDB-lite"/>
    </source>
</evidence>
<dbReference type="HOGENOM" id="CLU_804112_0_0_1"/>
<dbReference type="RefSeq" id="XP_001227003.1">
    <property type="nucleotide sequence ID" value="XM_001227002.1"/>
</dbReference>
<feature type="region of interest" description="Disordered" evidence="1">
    <location>
        <begin position="103"/>
        <end position="169"/>
    </location>
</feature>
<dbReference type="EMBL" id="CH408034">
    <property type="protein sequence ID" value="EAQ85062.1"/>
    <property type="molecule type" value="Genomic_DNA"/>
</dbReference>
<gene>
    <name evidence="2" type="ORF">CHGG_09076</name>
</gene>
<feature type="compositionally biased region" description="Basic and acidic residues" evidence="1">
    <location>
        <begin position="135"/>
        <end position="153"/>
    </location>
</feature>
<name>Q2GSH8_CHAGB</name>
<organism evidence="2 3">
    <name type="scientific">Chaetomium globosum (strain ATCC 6205 / CBS 148.51 / DSM 1962 / NBRC 6347 / NRRL 1970)</name>
    <name type="common">Soil fungus</name>
    <dbReference type="NCBI Taxonomy" id="306901"/>
    <lineage>
        <taxon>Eukaryota</taxon>
        <taxon>Fungi</taxon>
        <taxon>Dikarya</taxon>
        <taxon>Ascomycota</taxon>
        <taxon>Pezizomycotina</taxon>
        <taxon>Sordariomycetes</taxon>
        <taxon>Sordariomycetidae</taxon>
        <taxon>Sordariales</taxon>
        <taxon>Chaetomiaceae</taxon>
        <taxon>Chaetomium</taxon>
    </lineage>
</organism>
<protein>
    <submittedName>
        <fullName evidence="2">Uncharacterized protein</fullName>
    </submittedName>
</protein>
<feature type="region of interest" description="Disordered" evidence="1">
    <location>
        <begin position="181"/>
        <end position="238"/>
    </location>
</feature>
<dbReference type="AlphaFoldDB" id="Q2GSH8"/>
<sequence>MAEALRSLETKHQSTGGKFYQAGVLRWTNQPVTKRILFTLSECRSCISGRFLSVPEYLPCATGQPAPSSRISDADLATYSILFDLDHERKVTCATGLMPRTRLATPTEQGEHRGKAGKTSAKAQQSYTRGVGLMDTRDMAMDREPLRPKEAERTSSPMPGKGLEPTPAFMHACNATDNRKLRTEQSDGGSLNARTGHCSRKRSQPSQRASGLVDRPATPQHVSSSPVGEANRREKAHNNIDYTDRAVGRHGADVCGEERKENQPLVLDTWSLGAFPRAIPSPAWASDSRWTPQWCPSLVRPTSGTFIQKGIVILARTGYLARQATWVRRAASLDLEHFRWLSTSV</sequence>
<dbReference type="Proteomes" id="UP000001056">
    <property type="component" value="Unassembled WGS sequence"/>
</dbReference>
<dbReference type="InParanoid" id="Q2GSH8"/>